<evidence type="ECO:0000313" key="2">
    <source>
        <dbReference type="Proteomes" id="UP000178647"/>
    </source>
</evidence>
<dbReference type="Gene3D" id="3.30.428.10">
    <property type="entry name" value="HIT-like"/>
    <property type="match status" value="1"/>
</dbReference>
<name>A0A1G2EGL9_9BACT</name>
<protein>
    <recommendedName>
        <fullName evidence="3">HIT domain-containing protein</fullName>
    </recommendedName>
</protein>
<proteinExistence type="predicted"/>
<dbReference type="EMBL" id="MHMH01000012">
    <property type="protein sequence ID" value="OGZ24368.1"/>
    <property type="molecule type" value="Genomic_DNA"/>
</dbReference>
<organism evidence="1 2">
    <name type="scientific">Candidatus Nealsonbacteria bacterium RIFCSPLOWO2_01_FULL_43_32</name>
    <dbReference type="NCBI Taxonomy" id="1801672"/>
    <lineage>
        <taxon>Bacteria</taxon>
        <taxon>Candidatus Nealsoniibacteriota</taxon>
    </lineage>
</organism>
<dbReference type="InterPro" id="IPR036265">
    <property type="entry name" value="HIT-like_sf"/>
</dbReference>
<dbReference type="AlphaFoldDB" id="A0A1G2EGL9"/>
<gene>
    <name evidence="1" type="ORF">A2896_00910</name>
</gene>
<dbReference type="Proteomes" id="UP000178647">
    <property type="component" value="Unassembled WGS sequence"/>
</dbReference>
<evidence type="ECO:0000313" key="1">
    <source>
        <dbReference type="EMBL" id="OGZ24368.1"/>
    </source>
</evidence>
<dbReference type="SUPFAM" id="SSF54197">
    <property type="entry name" value="HIT-like"/>
    <property type="match status" value="1"/>
</dbReference>
<evidence type="ECO:0008006" key="3">
    <source>
        <dbReference type="Google" id="ProtNLM"/>
    </source>
</evidence>
<dbReference type="STRING" id="1801672.A2896_00910"/>
<reference evidence="1 2" key="1">
    <citation type="journal article" date="2016" name="Nat. Commun.">
        <title>Thousands of microbial genomes shed light on interconnected biogeochemical processes in an aquifer system.</title>
        <authorList>
            <person name="Anantharaman K."/>
            <person name="Brown C.T."/>
            <person name="Hug L.A."/>
            <person name="Sharon I."/>
            <person name="Castelle C.J."/>
            <person name="Probst A.J."/>
            <person name="Thomas B.C."/>
            <person name="Singh A."/>
            <person name="Wilkins M.J."/>
            <person name="Karaoz U."/>
            <person name="Brodie E.L."/>
            <person name="Williams K.H."/>
            <person name="Hubbard S.S."/>
            <person name="Banfield J.F."/>
        </authorList>
    </citation>
    <scope>NUCLEOTIDE SEQUENCE [LARGE SCALE GENOMIC DNA]</scope>
</reference>
<comment type="caution">
    <text evidence="1">The sequence shown here is derived from an EMBL/GenBank/DDBJ whole genome shotgun (WGS) entry which is preliminary data.</text>
</comment>
<accession>A0A1G2EGL9</accession>
<sequence>MSDKKWVLWENEEMSLQAAFDPAIPRTEGFHLVLLPKKASPSPWGDPELYSRMSLVVAKAIFVIMMEPGLADWVNIHYDGNIGAAKEDPKLHIHIFGRLKTGPNWGGPLKLPFGEGPYGNEPLTDQEIARLRSALAKGMEY</sequence>